<dbReference type="InterPro" id="IPR036390">
    <property type="entry name" value="WH_DNA-bd_sf"/>
</dbReference>
<dbReference type="Gene3D" id="1.10.10.10">
    <property type="entry name" value="Winged helix-like DNA-binding domain superfamily/Winged helix DNA-binding domain"/>
    <property type="match status" value="1"/>
</dbReference>
<proteinExistence type="predicted"/>
<dbReference type="PROSITE" id="PS51063">
    <property type="entry name" value="HTH_CRP_2"/>
    <property type="match status" value="1"/>
</dbReference>
<dbReference type="PANTHER" id="PTHR24567:SF68">
    <property type="entry name" value="DNA-BINDING TRANSCRIPTIONAL DUAL REGULATOR CRP"/>
    <property type="match status" value="1"/>
</dbReference>
<dbReference type="InterPro" id="IPR012318">
    <property type="entry name" value="HTH_CRP"/>
</dbReference>
<dbReference type="AlphaFoldDB" id="A0A5J6N1S0"/>
<sequence>MGRYIEPGAGGRPVCTDCKARPFAAYGGLASSDAHAIELIRRDVRQIKAKRIIHRERETLDAVYTLREGWAFRFRLLADGRRQILSFLLPGSPIGLPLYLDARTNFSVQALTDVTLCVFGRAELAAFFGSVANGPASLESCYANLCRASDERLVDLGRRNARERIASLILGLHARMQLQGQAVEGAFHFPLRRQHIADALGLTPVHVGRVLGQLVADKLIALDRDTLTVLDERSLADLAR</sequence>
<dbReference type="RefSeq" id="WP_151119007.1">
    <property type="nucleotide sequence ID" value="NZ_CP042582.1"/>
</dbReference>
<dbReference type="GO" id="GO:0005829">
    <property type="term" value="C:cytosol"/>
    <property type="evidence" value="ECO:0007669"/>
    <property type="project" value="TreeGrafter"/>
</dbReference>
<dbReference type="SMART" id="SM00419">
    <property type="entry name" value="HTH_CRP"/>
    <property type="match status" value="1"/>
</dbReference>
<dbReference type="Gene3D" id="2.60.120.10">
    <property type="entry name" value="Jelly Rolls"/>
    <property type="match status" value="1"/>
</dbReference>
<dbReference type="GO" id="GO:0003677">
    <property type="term" value="F:DNA binding"/>
    <property type="evidence" value="ECO:0007669"/>
    <property type="project" value="UniProtKB-KW"/>
</dbReference>
<dbReference type="Proteomes" id="UP000325797">
    <property type="component" value="Chromosome"/>
</dbReference>
<protein>
    <submittedName>
        <fullName evidence="5">Crp/Fnr family transcriptional regulator</fullName>
    </submittedName>
</protein>
<dbReference type="CDD" id="cd00038">
    <property type="entry name" value="CAP_ED"/>
    <property type="match status" value="1"/>
</dbReference>
<feature type="domain" description="HTH crp-type" evidence="4">
    <location>
        <begin position="159"/>
        <end position="233"/>
    </location>
</feature>
<reference evidence="5 6" key="1">
    <citation type="submission" date="2019-08" db="EMBL/GenBank/DDBJ databases">
        <title>Hyperibacter terrae gen. nov., sp. nov. and Hyperibacter viscosus sp. nov., two new members in the family Rhodospirillaceae isolated from the rhizosphere of Hypericum perforatum.</title>
        <authorList>
            <person name="Noviana Z."/>
        </authorList>
    </citation>
    <scope>NUCLEOTIDE SEQUENCE [LARGE SCALE GENOMIC DNA]</scope>
    <source>
        <strain evidence="5 6">R5959</strain>
    </source>
</reference>
<evidence type="ECO:0000256" key="2">
    <source>
        <dbReference type="ARBA" id="ARBA00023125"/>
    </source>
</evidence>
<keyword evidence="6" id="KW-1185">Reference proteome</keyword>
<accession>A0A5J6N1S0</accession>
<dbReference type="Pfam" id="PF13545">
    <property type="entry name" value="HTH_Crp_2"/>
    <property type="match status" value="1"/>
</dbReference>
<dbReference type="SUPFAM" id="SSF51206">
    <property type="entry name" value="cAMP-binding domain-like"/>
    <property type="match status" value="1"/>
</dbReference>
<dbReference type="KEGG" id="hadh:FRZ61_35900"/>
<evidence type="ECO:0000256" key="3">
    <source>
        <dbReference type="ARBA" id="ARBA00023163"/>
    </source>
</evidence>
<dbReference type="SUPFAM" id="SSF46785">
    <property type="entry name" value="Winged helix' DNA-binding domain"/>
    <property type="match status" value="1"/>
</dbReference>
<dbReference type="InterPro" id="IPR050397">
    <property type="entry name" value="Env_Response_Regulators"/>
</dbReference>
<evidence type="ECO:0000313" key="5">
    <source>
        <dbReference type="EMBL" id="QEX23651.1"/>
    </source>
</evidence>
<dbReference type="EMBL" id="CP042582">
    <property type="protein sequence ID" value="QEX23651.1"/>
    <property type="molecule type" value="Genomic_DNA"/>
</dbReference>
<dbReference type="OrthoDB" id="7584044at2"/>
<evidence type="ECO:0000259" key="4">
    <source>
        <dbReference type="PROSITE" id="PS51063"/>
    </source>
</evidence>
<organism evidence="5 6">
    <name type="scientific">Hypericibacter adhaerens</name>
    <dbReference type="NCBI Taxonomy" id="2602016"/>
    <lineage>
        <taxon>Bacteria</taxon>
        <taxon>Pseudomonadati</taxon>
        <taxon>Pseudomonadota</taxon>
        <taxon>Alphaproteobacteria</taxon>
        <taxon>Rhodospirillales</taxon>
        <taxon>Dongiaceae</taxon>
        <taxon>Hypericibacter</taxon>
    </lineage>
</organism>
<dbReference type="InterPro" id="IPR018490">
    <property type="entry name" value="cNMP-bd_dom_sf"/>
</dbReference>
<dbReference type="InterPro" id="IPR036388">
    <property type="entry name" value="WH-like_DNA-bd_sf"/>
</dbReference>
<evidence type="ECO:0000313" key="6">
    <source>
        <dbReference type="Proteomes" id="UP000325797"/>
    </source>
</evidence>
<name>A0A5J6N1S0_9PROT</name>
<dbReference type="InterPro" id="IPR014710">
    <property type="entry name" value="RmlC-like_jellyroll"/>
</dbReference>
<dbReference type="InterPro" id="IPR000595">
    <property type="entry name" value="cNMP-bd_dom"/>
</dbReference>
<dbReference type="PANTHER" id="PTHR24567">
    <property type="entry name" value="CRP FAMILY TRANSCRIPTIONAL REGULATORY PROTEIN"/>
    <property type="match status" value="1"/>
</dbReference>
<keyword evidence="1" id="KW-0805">Transcription regulation</keyword>
<gene>
    <name evidence="5" type="ORF">FRZ61_35900</name>
</gene>
<keyword evidence="3" id="KW-0804">Transcription</keyword>
<evidence type="ECO:0000256" key="1">
    <source>
        <dbReference type="ARBA" id="ARBA00023015"/>
    </source>
</evidence>
<keyword evidence="2" id="KW-0238">DNA-binding</keyword>
<dbReference type="Pfam" id="PF00027">
    <property type="entry name" value="cNMP_binding"/>
    <property type="match status" value="1"/>
</dbReference>
<dbReference type="GO" id="GO:0003700">
    <property type="term" value="F:DNA-binding transcription factor activity"/>
    <property type="evidence" value="ECO:0007669"/>
    <property type="project" value="TreeGrafter"/>
</dbReference>